<organism evidence="1 2">
    <name type="scientific">Hirundo rustica rustica</name>
    <dbReference type="NCBI Taxonomy" id="333673"/>
    <lineage>
        <taxon>Eukaryota</taxon>
        <taxon>Metazoa</taxon>
        <taxon>Chordata</taxon>
        <taxon>Craniata</taxon>
        <taxon>Vertebrata</taxon>
        <taxon>Euteleostomi</taxon>
        <taxon>Archelosauria</taxon>
        <taxon>Archosauria</taxon>
        <taxon>Dinosauria</taxon>
        <taxon>Saurischia</taxon>
        <taxon>Theropoda</taxon>
        <taxon>Coelurosauria</taxon>
        <taxon>Aves</taxon>
        <taxon>Neognathae</taxon>
        <taxon>Neoaves</taxon>
        <taxon>Telluraves</taxon>
        <taxon>Australaves</taxon>
        <taxon>Passeriformes</taxon>
        <taxon>Sylvioidea</taxon>
        <taxon>Hirundinidae</taxon>
        <taxon>Hirundo</taxon>
    </lineage>
</organism>
<dbReference type="EMBL" id="QRBI01000120">
    <property type="protein sequence ID" value="RMC07426.1"/>
    <property type="molecule type" value="Genomic_DNA"/>
</dbReference>
<dbReference type="AlphaFoldDB" id="A0A3M0K2N0"/>
<comment type="caution">
    <text evidence="1">The sequence shown here is derived from an EMBL/GenBank/DDBJ whole genome shotgun (WGS) entry which is preliminary data.</text>
</comment>
<sequence length="168" mass="18235">MGFSSAEYRGMVTALALLATPLLIQARIPLAFLVTWANTGSWSATVDKYLQVLFHWAASQPLPPTSGAAWGCGDPMCKTQHLALLNLMQLASVHQSSMSRSLCRAFLPSSRSTLPIELGVVCKLTEGALNSLVQITDKDIKQGCTEKECWTHADKNLACKKDLETVAK</sequence>
<name>A0A3M0K2N0_HIRRU</name>
<gene>
    <name evidence="1" type="ORF">DUI87_16894</name>
</gene>
<dbReference type="Proteomes" id="UP000269221">
    <property type="component" value="Unassembled WGS sequence"/>
</dbReference>
<evidence type="ECO:0000313" key="2">
    <source>
        <dbReference type="Proteomes" id="UP000269221"/>
    </source>
</evidence>
<proteinExistence type="predicted"/>
<keyword evidence="2" id="KW-1185">Reference proteome</keyword>
<evidence type="ECO:0000313" key="1">
    <source>
        <dbReference type="EMBL" id="RMC07426.1"/>
    </source>
</evidence>
<accession>A0A3M0K2N0</accession>
<reference evidence="1 2" key="1">
    <citation type="submission" date="2018-07" db="EMBL/GenBank/DDBJ databases">
        <title>A high quality draft genome assembly of the barn swallow (H. rustica rustica).</title>
        <authorList>
            <person name="Formenti G."/>
            <person name="Chiara M."/>
            <person name="Poveda L."/>
            <person name="Francoijs K.-J."/>
            <person name="Bonisoli-Alquati A."/>
            <person name="Canova L."/>
            <person name="Gianfranceschi L."/>
            <person name="Horner D.S."/>
            <person name="Saino N."/>
        </authorList>
    </citation>
    <scope>NUCLEOTIDE SEQUENCE [LARGE SCALE GENOMIC DNA]</scope>
    <source>
        <strain evidence="1">Chelidonia</strain>
        <tissue evidence="1">Blood</tissue>
    </source>
</reference>
<protein>
    <submittedName>
        <fullName evidence="1">Uncharacterized protein</fullName>
    </submittedName>
</protein>
<dbReference type="OrthoDB" id="9222322at2759"/>